<protein>
    <recommendedName>
        <fullName evidence="5">Flagellar M-ring protein</fullName>
    </recommendedName>
</protein>
<feature type="domain" description="Flagellar M-ring C-terminal" evidence="15">
    <location>
        <begin position="270"/>
        <end position="366"/>
    </location>
</feature>
<evidence type="ECO:0000256" key="13">
    <source>
        <dbReference type="SAM" id="Phobius"/>
    </source>
</evidence>
<comment type="function">
    <text evidence="1">The M ring may be actively involved in energy transduction.</text>
</comment>
<evidence type="ECO:0000256" key="4">
    <source>
        <dbReference type="ARBA" id="ARBA00007971"/>
    </source>
</evidence>
<sequence length="434" mass="49835">MNYLETSLQWFKKQSKQRQLSFIAGLVLIIVLSLLLFLWLLSPSYGVLFNHLDNRDANQILSQLEQAKIAYKVRDQGSEILIAKSLIDRTRIKLMDSDIHFAESVGFELFDKSDLGMTDFSQKINYQRAMQGELERTIRSLDEVRQARVHLVIPERHLFQQEDNQPRAAVTLHLNHPLTSQQINSIQQLITASVANLQKSNVTLVDQNGNNLCNNEEDSALGHFAIKKTMERYFTQKVMQMLQSVFADEEVMVKIDVTLNYDELQRELIKPQHEGIVTHEKEIQHSTSSKSEKTQTNKDLTREKSYQFGSEKENFTHASGNIERLTISVVVPQFTSQQTIQQIERLVKSIVGFDLKRGDEISVEALTTQQASVLPSIPLTLAITRPLWSANLLYFSLPGFLCASLLAYSFTLRLRRRKRQELLTALTQWLNKDV</sequence>
<dbReference type="OrthoDB" id="8554211at2"/>
<dbReference type="NCBIfam" id="TIGR00206">
    <property type="entry name" value="fliF"/>
    <property type="match status" value="1"/>
</dbReference>
<dbReference type="InterPro" id="IPR013556">
    <property type="entry name" value="Flag_M-ring_C"/>
</dbReference>
<evidence type="ECO:0000256" key="8">
    <source>
        <dbReference type="ARBA" id="ARBA00022989"/>
    </source>
</evidence>
<dbReference type="EMBL" id="LNXY01000020">
    <property type="protein sequence ID" value="KTC87770.1"/>
    <property type="molecule type" value="Genomic_DNA"/>
</dbReference>
<feature type="transmembrane region" description="Helical" evidence="13">
    <location>
        <begin position="20"/>
        <end position="41"/>
    </location>
</feature>
<evidence type="ECO:0000313" key="16">
    <source>
        <dbReference type="EMBL" id="KTC87770.1"/>
    </source>
</evidence>
<keyword evidence="16" id="KW-0969">Cilium</keyword>
<evidence type="ECO:0000256" key="3">
    <source>
        <dbReference type="ARBA" id="ARBA00004651"/>
    </source>
</evidence>
<dbReference type="GO" id="GO:0009431">
    <property type="term" value="C:bacterial-type flagellum basal body, MS ring"/>
    <property type="evidence" value="ECO:0007669"/>
    <property type="project" value="InterPro"/>
</dbReference>
<dbReference type="RefSeq" id="WP_058495686.1">
    <property type="nucleotide sequence ID" value="NZ_CAAAIU010000002.1"/>
</dbReference>
<dbReference type="Proteomes" id="UP000054736">
    <property type="component" value="Unassembled WGS sequence"/>
</dbReference>
<dbReference type="GO" id="GO:0003774">
    <property type="term" value="F:cytoskeletal motor activity"/>
    <property type="evidence" value="ECO:0007669"/>
    <property type="project" value="InterPro"/>
</dbReference>
<dbReference type="PATRIC" id="fig|1212489.4.peg.1468"/>
<dbReference type="Gene3D" id="3.30.300.30">
    <property type="match status" value="1"/>
</dbReference>
<accession>A0A0W0SWN5</accession>
<name>A0A0W0SWN5_9GAMM</name>
<organism evidence="16 17">
    <name type="scientific">Legionella drozanskii LLAP-1</name>
    <dbReference type="NCBI Taxonomy" id="1212489"/>
    <lineage>
        <taxon>Bacteria</taxon>
        <taxon>Pseudomonadati</taxon>
        <taxon>Pseudomonadota</taxon>
        <taxon>Gammaproteobacteria</taxon>
        <taxon>Legionellales</taxon>
        <taxon>Legionellaceae</taxon>
        <taxon>Legionella</taxon>
    </lineage>
</organism>
<keyword evidence="10" id="KW-0975">Bacterial flagellum</keyword>
<evidence type="ECO:0000256" key="6">
    <source>
        <dbReference type="ARBA" id="ARBA00022475"/>
    </source>
</evidence>
<comment type="caution">
    <text evidence="16">The sequence shown here is derived from an EMBL/GenBank/DDBJ whole genome shotgun (WGS) entry which is preliminary data.</text>
</comment>
<dbReference type="InterPro" id="IPR006182">
    <property type="entry name" value="FliF_N_dom"/>
</dbReference>
<dbReference type="PANTHER" id="PTHR30046:SF0">
    <property type="entry name" value="FLAGELLAR M-RING PROTEIN"/>
    <property type="match status" value="1"/>
</dbReference>
<proteinExistence type="inferred from homology"/>
<comment type="subcellular location">
    <subcellularLocation>
        <location evidence="2">Bacterial flagellum basal body</location>
    </subcellularLocation>
    <subcellularLocation>
        <location evidence="3">Cell membrane</location>
        <topology evidence="3">Multi-pass membrane protein</topology>
    </subcellularLocation>
</comment>
<dbReference type="Pfam" id="PF01514">
    <property type="entry name" value="YscJ_FliF"/>
    <property type="match status" value="1"/>
</dbReference>
<evidence type="ECO:0000256" key="11">
    <source>
        <dbReference type="ARBA" id="ARBA00025936"/>
    </source>
</evidence>
<dbReference type="InterPro" id="IPR043427">
    <property type="entry name" value="YscJ/FliF"/>
</dbReference>
<evidence type="ECO:0000259" key="14">
    <source>
        <dbReference type="Pfam" id="PF01514"/>
    </source>
</evidence>
<gene>
    <name evidence="16" type="primary">fliF_1</name>
    <name evidence="16" type="ORF">Ldro_1389</name>
</gene>
<evidence type="ECO:0000256" key="5">
    <source>
        <dbReference type="ARBA" id="ARBA00017949"/>
    </source>
</evidence>
<keyword evidence="7 13" id="KW-0812">Transmembrane</keyword>
<reference evidence="16 17" key="1">
    <citation type="submission" date="2015-11" db="EMBL/GenBank/DDBJ databases">
        <title>Genomic analysis of 38 Legionella species identifies large and diverse effector repertoires.</title>
        <authorList>
            <person name="Burstein D."/>
            <person name="Amaro F."/>
            <person name="Zusman T."/>
            <person name="Lifshitz Z."/>
            <person name="Cohen O."/>
            <person name="Gilbert J.A."/>
            <person name="Pupko T."/>
            <person name="Shuman H.A."/>
            <person name="Segal G."/>
        </authorList>
    </citation>
    <scope>NUCLEOTIDE SEQUENCE [LARGE SCALE GENOMIC DNA]</scope>
    <source>
        <strain evidence="16 17">ATCC 700990</strain>
    </source>
</reference>
<evidence type="ECO:0000256" key="1">
    <source>
        <dbReference type="ARBA" id="ARBA00003820"/>
    </source>
</evidence>
<comment type="subunit">
    <text evidence="11">The basal body constitutes a major portion of the flagellar organelle and consists of four rings (L,P,S, and M) mounted on a central rod. The M ring is integral to the inner membrane of the cell and may be connected to the flagellar rod via the S ring. The S (supramembrane ring) lies just distal to the M ring. The L and P rings lie in the outer membrane and the periplasmic space, respectively.</text>
</comment>
<evidence type="ECO:0000256" key="10">
    <source>
        <dbReference type="ARBA" id="ARBA00023143"/>
    </source>
</evidence>
<feature type="domain" description="Flagellar M-ring N-terminal" evidence="14">
    <location>
        <begin position="42"/>
        <end position="212"/>
    </location>
</feature>
<evidence type="ECO:0000256" key="12">
    <source>
        <dbReference type="SAM" id="MobiDB-lite"/>
    </source>
</evidence>
<dbReference type="PRINTS" id="PR01009">
    <property type="entry name" value="FLGMRINGFLIF"/>
</dbReference>
<keyword evidence="16" id="KW-0282">Flagellum</keyword>
<evidence type="ECO:0000256" key="2">
    <source>
        <dbReference type="ARBA" id="ARBA00004117"/>
    </source>
</evidence>
<comment type="similarity">
    <text evidence="4">Belongs to the FliF family.</text>
</comment>
<feature type="region of interest" description="Disordered" evidence="12">
    <location>
        <begin position="279"/>
        <end position="301"/>
    </location>
</feature>
<evidence type="ECO:0000313" key="17">
    <source>
        <dbReference type="Proteomes" id="UP000054736"/>
    </source>
</evidence>
<dbReference type="GO" id="GO:0071973">
    <property type="term" value="P:bacterial-type flagellum-dependent cell motility"/>
    <property type="evidence" value="ECO:0007669"/>
    <property type="project" value="InterPro"/>
</dbReference>
<dbReference type="GO" id="GO:0005886">
    <property type="term" value="C:plasma membrane"/>
    <property type="evidence" value="ECO:0007669"/>
    <property type="project" value="UniProtKB-SubCell"/>
</dbReference>
<keyword evidence="8 13" id="KW-1133">Transmembrane helix</keyword>
<keyword evidence="6" id="KW-1003">Cell membrane</keyword>
<evidence type="ECO:0000256" key="9">
    <source>
        <dbReference type="ARBA" id="ARBA00023136"/>
    </source>
</evidence>
<dbReference type="InterPro" id="IPR045851">
    <property type="entry name" value="AMP-bd_C_sf"/>
</dbReference>
<dbReference type="STRING" id="1212489.Ldro_1389"/>
<feature type="transmembrane region" description="Helical" evidence="13">
    <location>
        <begin position="392"/>
        <end position="410"/>
    </location>
</feature>
<keyword evidence="9 13" id="KW-0472">Membrane</keyword>
<dbReference type="Pfam" id="PF08345">
    <property type="entry name" value="YscJ_FliF_C"/>
    <property type="match status" value="1"/>
</dbReference>
<keyword evidence="16" id="KW-0966">Cell projection</keyword>
<dbReference type="PANTHER" id="PTHR30046">
    <property type="entry name" value="FLAGELLAR M-RING PROTEIN"/>
    <property type="match status" value="1"/>
</dbReference>
<dbReference type="AlphaFoldDB" id="A0A0W0SWN5"/>
<keyword evidence="17" id="KW-1185">Reference proteome</keyword>
<dbReference type="InterPro" id="IPR000067">
    <property type="entry name" value="FlgMring_FliF"/>
</dbReference>
<evidence type="ECO:0000259" key="15">
    <source>
        <dbReference type="Pfam" id="PF08345"/>
    </source>
</evidence>
<evidence type="ECO:0000256" key="7">
    <source>
        <dbReference type="ARBA" id="ARBA00022692"/>
    </source>
</evidence>